<evidence type="ECO:0000313" key="10">
    <source>
        <dbReference type="Proteomes" id="UP000018227"/>
    </source>
</evidence>
<dbReference type="PANTHER" id="PTHR43227:SF11">
    <property type="entry name" value="BLL4140 PROTEIN"/>
    <property type="match status" value="1"/>
</dbReference>
<evidence type="ECO:0000256" key="3">
    <source>
        <dbReference type="ARBA" id="ARBA00022475"/>
    </source>
</evidence>
<dbReference type="CDD" id="cd06261">
    <property type="entry name" value="TM_PBP2"/>
    <property type="match status" value="1"/>
</dbReference>
<dbReference type="PANTHER" id="PTHR43227">
    <property type="entry name" value="BLL4140 PROTEIN"/>
    <property type="match status" value="1"/>
</dbReference>
<dbReference type="OrthoDB" id="9785836at2"/>
<evidence type="ECO:0000256" key="2">
    <source>
        <dbReference type="ARBA" id="ARBA00022448"/>
    </source>
</evidence>
<evidence type="ECO:0000259" key="8">
    <source>
        <dbReference type="PROSITE" id="PS50928"/>
    </source>
</evidence>
<keyword evidence="10" id="KW-1185">Reference proteome</keyword>
<reference evidence="9 10" key="1">
    <citation type="submission" date="2013-06" db="EMBL/GenBank/DDBJ databases">
        <authorList>
            <person name="Weinstock G."/>
            <person name="Sodergren E."/>
            <person name="Clifton S."/>
            <person name="Fulton L."/>
            <person name="Fulton B."/>
            <person name="Courtney L."/>
            <person name="Fronick C."/>
            <person name="Harrison M."/>
            <person name="Strong C."/>
            <person name="Farmer C."/>
            <person name="Delahaunty K."/>
            <person name="Markovic C."/>
            <person name="Hall O."/>
            <person name="Minx P."/>
            <person name="Tomlinson C."/>
            <person name="Mitreva M."/>
            <person name="Nelson J."/>
            <person name="Hou S."/>
            <person name="Wollam A."/>
            <person name="Pepin K.H."/>
            <person name="Johnson M."/>
            <person name="Bhonagiri V."/>
            <person name="Nash W.E."/>
            <person name="Warren W."/>
            <person name="Chinwalla A."/>
            <person name="Mardis E.R."/>
            <person name="Wilson R.K."/>
        </authorList>
    </citation>
    <scope>NUCLEOTIDE SEQUENCE [LARGE SCALE GENOMIC DNA]</scope>
    <source>
        <strain evidence="9 10">ATCC 51271</strain>
    </source>
</reference>
<dbReference type="GO" id="GO:0005886">
    <property type="term" value="C:plasma membrane"/>
    <property type="evidence" value="ECO:0007669"/>
    <property type="project" value="UniProtKB-SubCell"/>
</dbReference>
<dbReference type="InterPro" id="IPR050809">
    <property type="entry name" value="UgpAE/MalFG_permease"/>
</dbReference>
<evidence type="ECO:0000256" key="5">
    <source>
        <dbReference type="ARBA" id="ARBA00022989"/>
    </source>
</evidence>
<dbReference type="Proteomes" id="UP000018227">
    <property type="component" value="Unassembled WGS sequence"/>
</dbReference>
<organism evidence="9 10">
    <name type="scientific">Catonella morbi ATCC 51271</name>
    <dbReference type="NCBI Taxonomy" id="592026"/>
    <lineage>
        <taxon>Bacteria</taxon>
        <taxon>Bacillati</taxon>
        <taxon>Bacillota</taxon>
        <taxon>Clostridia</taxon>
        <taxon>Lachnospirales</taxon>
        <taxon>Lachnospiraceae</taxon>
        <taxon>Catonella</taxon>
    </lineage>
</organism>
<keyword evidence="6 7" id="KW-0472">Membrane</keyword>
<keyword evidence="3" id="KW-1003">Cell membrane</keyword>
<evidence type="ECO:0000256" key="6">
    <source>
        <dbReference type="ARBA" id="ARBA00023136"/>
    </source>
</evidence>
<feature type="domain" description="ABC transmembrane type-1" evidence="8">
    <location>
        <begin position="72"/>
        <end position="289"/>
    </location>
</feature>
<dbReference type="eggNOG" id="COG4209">
    <property type="taxonomic scope" value="Bacteria"/>
</dbReference>
<evidence type="ECO:0000256" key="4">
    <source>
        <dbReference type="ARBA" id="ARBA00022692"/>
    </source>
</evidence>
<evidence type="ECO:0000313" key="9">
    <source>
        <dbReference type="EMBL" id="ESL01677.1"/>
    </source>
</evidence>
<dbReference type="Gene3D" id="1.10.3720.10">
    <property type="entry name" value="MetI-like"/>
    <property type="match status" value="1"/>
</dbReference>
<dbReference type="GO" id="GO:0055085">
    <property type="term" value="P:transmembrane transport"/>
    <property type="evidence" value="ECO:0007669"/>
    <property type="project" value="InterPro"/>
</dbReference>
<feature type="transmembrane region" description="Helical" evidence="7">
    <location>
        <begin position="208"/>
        <end position="230"/>
    </location>
</feature>
<sequence>MSLLKNTWKNKTLLFMSLPALILFALFSFAPLYGLVLAFKKFDYKLGFDSPWCGLDNLLFLFKSKTSFVRITRNTVFYFIAFTAIGTICNVSLAVLIHELSYKKLGKICQSIMIVPAFISAMAITYVVNAVLDTSNGMLNQLLISLGKDPVRWYMEAKAWPLILILVKMWQGTGYGSVLYLSVLSGIDTELYEAAELDGATKGQRIRYVTLPMLLPMVVTMTLLSIGYIMRSDTGLFYQVTKNTGAIYSTTQVIDSYVLNSIMESSNFSTTAAVTLYQSLIGFLLVIVVNYAVKKINEDYALF</sequence>
<dbReference type="HOGENOM" id="CLU_016047_0_1_9"/>
<comment type="subcellular location">
    <subcellularLocation>
        <location evidence="1 7">Cell membrane</location>
        <topology evidence="1 7">Multi-pass membrane protein</topology>
    </subcellularLocation>
</comment>
<dbReference type="SUPFAM" id="SSF161098">
    <property type="entry name" value="MetI-like"/>
    <property type="match status" value="1"/>
</dbReference>
<keyword evidence="2 7" id="KW-0813">Transport</keyword>
<evidence type="ECO:0000256" key="7">
    <source>
        <dbReference type="RuleBase" id="RU363032"/>
    </source>
</evidence>
<dbReference type="AlphaFoldDB" id="V2Y0U4"/>
<accession>V2Y0U4</accession>
<gene>
    <name evidence="9" type="ORF">GCWU0000282_003238</name>
</gene>
<comment type="caution">
    <text evidence="9">The sequence shown here is derived from an EMBL/GenBank/DDBJ whole genome shotgun (WGS) entry which is preliminary data.</text>
</comment>
<dbReference type="InterPro" id="IPR000515">
    <property type="entry name" value="MetI-like"/>
</dbReference>
<keyword evidence="5 7" id="KW-1133">Transmembrane helix</keyword>
<dbReference type="Pfam" id="PF00528">
    <property type="entry name" value="BPD_transp_1"/>
    <property type="match status" value="1"/>
</dbReference>
<dbReference type="PROSITE" id="PS50928">
    <property type="entry name" value="ABC_TM1"/>
    <property type="match status" value="1"/>
</dbReference>
<dbReference type="RefSeq" id="WP_023356076.1">
    <property type="nucleotide sequence ID" value="NZ_KI535371.1"/>
</dbReference>
<feature type="transmembrane region" description="Helical" evidence="7">
    <location>
        <begin position="12"/>
        <end position="39"/>
    </location>
</feature>
<proteinExistence type="inferred from homology"/>
<feature type="transmembrane region" description="Helical" evidence="7">
    <location>
        <begin position="108"/>
        <end position="132"/>
    </location>
</feature>
<dbReference type="STRING" id="592026.GCWU0000282_003238"/>
<keyword evidence="4 7" id="KW-0812">Transmembrane</keyword>
<evidence type="ECO:0000256" key="1">
    <source>
        <dbReference type="ARBA" id="ARBA00004651"/>
    </source>
</evidence>
<feature type="transmembrane region" description="Helical" evidence="7">
    <location>
        <begin position="76"/>
        <end position="96"/>
    </location>
</feature>
<feature type="transmembrane region" description="Helical" evidence="7">
    <location>
        <begin position="275"/>
        <end position="293"/>
    </location>
</feature>
<comment type="similarity">
    <text evidence="7">Belongs to the binding-protein-dependent transport system permease family.</text>
</comment>
<dbReference type="InterPro" id="IPR035906">
    <property type="entry name" value="MetI-like_sf"/>
</dbReference>
<name>V2Y0U4_9FIRM</name>
<protein>
    <submittedName>
        <fullName evidence="9">ABC transporter, permease protein</fullName>
    </submittedName>
</protein>
<dbReference type="EMBL" id="ACIL03000021">
    <property type="protein sequence ID" value="ESL01677.1"/>
    <property type="molecule type" value="Genomic_DNA"/>
</dbReference>